<dbReference type="GO" id="GO:0051603">
    <property type="term" value="P:proteolysis involved in protein catabolic process"/>
    <property type="evidence" value="ECO:0007669"/>
    <property type="project" value="TreeGrafter"/>
</dbReference>
<dbReference type="GO" id="GO:0016020">
    <property type="term" value="C:membrane"/>
    <property type="evidence" value="ECO:0007669"/>
    <property type="project" value="TreeGrafter"/>
</dbReference>
<proteinExistence type="predicted"/>
<evidence type="ECO:0000256" key="6">
    <source>
        <dbReference type="ARBA" id="ARBA00023049"/>
    </source>
</evidence>
<dbReference type="AlphaFoldDB" id="A0A4P6UVB0"/>
<gene>
    <name evidence="8" type="ORF">E0E05_00410</name>
</gene>
<feature type="domain" description="Peptidase M48" evidence="7">
    <location>
        <begin position="87"/>
        <end position="263"/>
    </location>
</feature>
<comment type="cofactor">
    <cofactor evidence="1">
        <name>Zn(2+)</name>
        <dbReference type="ChEBI" id="CHEBI:29105"/>
    </cofactor>
</comment>
<dbReference type="EMBL" id="CP036532">
    <property type="protein sequence ID" value="QBK29187.1"/>
    <property type="molecule type" value="Genomic_DNA"/>
</dbReference>
<evidence type="ECO:0000256" key="1">
    <source>
        <dbReference type="ARBA" id="ARBA00001947"/>
    </source>
</evidence>
<evidence type="ECO:0000259" key="7">
    <source>
        <dbReference type="Pfam" id="PF01435"/>
    </source>
</evidence>
<dbReference type="Gene3D" id="3.30.2010.10">
    <property type="entry name" value="Metalloproteases ('zincins'), catalytic domain"/>
    <property type="match status" value="1"/>
</dbReference>
<organism evidence="8 9">
    <name type="scientific">Roseitalea porphyridii</name>
    <dbReference type="NCBI Taxonomy" id="1852022"/>
    <lineage>
        <taxon>Bacteria</taxon>
        <taxon>Pseudomonadati</taxon>
        <taxon>Pseudomonadota</taxon>
        <taxon>Alphaproteobacteria</taxon>
        <taxon>Hyphomicrobiales</taxon>
        <taxon>Ahrensiaceae</taxon>
        <taxon>Roseitalea</taxon>
    </lineage>
</organism>
<evidence type="ECO:0000313" key="9">
    <source>
        <dbReference type="Proteomes" id="UP000293719"/>
    </source>
</evidence>
<dbReference type="Proteomes" id="UP000293719">
    <property type="component" value="Chromosome"/>
</dbReference>
<keyword evidence="4" id="KW-0378">Hydrolase</keyword>
<keyword evidence="6 8" id="KW-0482">Metalloprotease</keyword>
<dbReference type="CDD" id="cd07324">
    <property type="entry name" value="M48C_Oma1-like"/>
    <property type="match status" value="1"/>
</dbReference>
<dbReference type="InterPro" id="IPR051156">
    <property type="entry name" value="Mito/Outer_Membr_Metalloprot"/>
</dbReference>
<evidence type="ECO:0000256" key="3">
    <source>
        <dbReference type="ARBA" id="ARBA00022723"/>
    </source>
</evidence>
<evidence type="ECO:0000256" key="2">
    <source>
        <dbReference type="ARBA" id="ARBA00022670"/>
    </source>
</evidence>
<keyword evidence="5" id="KW-0862">Zinc</keyword>
<evidence type="ECO:0000313" key="8">
    <source>
        <dbReference type="EMBL" id="QBK29187.1"/>
    </source>
</evidence>
<dbReference type="OrthoDB" id="9810445at2"/>
<dbReference type="Pfam" id="PF01435">
    <property type="entry name" value="Peptidase_M48"/>
    <property type="match status" value="1"/>
</dbReference>
<accession>A0A4P6UVB0</accession>
<name>A0A4P6UVB0_9HYPH</name>
<protein>
    <submittedName>
        <fullName evidence="8">Metalloprotease</fullName>
    </submittedName>
</protein>
<dbReference type="PANTHER" id="PTHR22726">
    <property type="entry name" value="METALLOENDOPEPTIDASE OMA1"/>
    <property type="match status" value="1"/>
</dbReference>
<dbReference type="PANTHER" id="PTHR22726:SF1">
    <property type="entry name" value="METALLOENDOPEPTIDASE OMA1, MITOCHONDRIAL"/>
    <property type="match status" value="1"/>
</dbReference>
<keyword evidence="3" id="KW-0479">Metal-binding</keyword>
<dbReference type="InterPro" id="IPR001915">
    <property type="entry name" value="Peptidase_M48"/>
</dbReference>
<dbReference type="GO" id="GO:0004222">
    <property type="term" value="F:metalloendopeptidase activity"/>
    <property type="evidence" value="ECO:0007669"/>
    <property type="project" value="InterPro"/>
</dbReference>
<keyword evidence="2 8" id="KW-0645">Protease</keyword>
<dbReference type="PROSITE" id="PS51257">
    <property type="entry name" value="PROKAR_LIPOPROTEIN"/>
    <property type="match status" value="1"/>
</dbReference>
<dbReference type="GO" id="GO:0046872">
    <property type="term" value="F:metal ion binding"/>
    <property type="evidence" value="ECO:0007669"/>
    <property type="project" value="UniProtKB-KW"/>
</dbReference>
<keyword evidence="9" id="KW-1185">Reference proteome</keyword>
<reference evidence="8 9" key="1">
    <citation type="journal article" date="2017" name="Int. J. Syst. Evol. Microbiol.">
        <title>Roseitalea porphyridii gen. nov., sp. nov., isolated from a red alga, and reclassification of Hoeflea suaedae Chung et al. 2013 as Pseudohoeflea suaedae gen. nov., comb. nov.</title>
        <authorList>
            <person name="Hyeon J.W."/>
            <person name="Jeong S.E."/>
            <person name="Baek K."/>
            <person name="Jeon C.O."/>
        </authorList>
    </citation>
    <scope>NUCLEOTIDE SEQUENCE [LARGE SCALE GENOMIC DNA]</scope>
    <source>
        <strain evidence="8 9">MA7-20</strain>
    </source>
</reference>
<evidence type="ECO:0000256" key="4">
    <source>
        <dbReference type="ARBA" id="ARBA00022801"/>
    </source>
</evidence>
<sequence length="499" mass="53018">MHQPDRPWQIVSRRLRRAMLLAGAAVALAGCTSLTNMGLDSDLSPSARPVIADNVRTGRLARIGAAQHPRILASYGGEYSDTRLERMVAGIVGRLVTVSDNPSQVYQVSILDTPVINAFALPGGYLYVSRGLLAVANDSAELGAVIAHEMAHVTANHGVLRQQREAEAVLASRVVSEVLSDKAAGERALARGKVALAQFSRNQELEADAIGIAAMGEAGFDPYAAADFQQAMSAFNAFRSGSSAQENSLDFLSTHPSTPQRVSLALGHARKLGAPGTVGERDRNAYLAGIDGMLFGDSPDEGYVRGNTYAHAELGIAFEFPAGFEIENRPEAVLAARASDGAGIRFDGVDVPSTQALTDYLLSGWVEGLDRSSVRATKVNGLDAAVARATVGRWAFDVTVVRGPAQVYRVLVAVPVGSAALEPLAQNSRTGFRLLSDAEKAELKPLRIRVVRAGAGDTVDTLSRTMLGSTDRAGFFRVLNGLEPDERLVPGAYYKTVTY</sequence>
<evidence type="ECO:0000256" key="5">
    <source>
        <dbReference type="ARBA" id="ARBA00022833"/>
    </source>
</evidence>
<dbReference type="KEGG" id="rpod:E0E05_00410"/>